<dbReference type="InterPro" id="IPR019546">
    <property type="entry name" value="TAT_signal_bac_arc"/>
</dbReference>
<reference evidence="2" key="1">
    <citation type="journal article" date="2015" name="Nature">
        <title>Complex archaea that bridge the gap between prokaryotes and eukaryotes.</title>
        <authorList>
            <person name="Spang A."/>
            <person name="Saw J.H."/>
            <person name="Jorgensen S.L."/>
            <person name="Zaremba-Niedzwiedzka K."/>
            <person name="Martijn J."/>
            <person name="Lind A.E."/>
            <person name="van Eijk R."/>
            <person name="Schleper C."/>
            <person name="Guy L."/>
            <person name="Ettema T.J."/>
        </authorList>
    </citation>
    <scope>NUCLEOTIDE SEQUENCE</scope>
</reference>
<organism evidence="2">
    <name type="scientific">marine sediment metagenome</name>
    <dbReference type="NCBI Taxonomy" id="412755"/>
    <lineage>
        <taxon>unclassified sequences</taxon>
        <taxon>metagenomes</taxon>
        <taxon>ecological metagenomes</taxon>
    </lineage>
</organism>
<dbReference type="InterPro" id="IPR053135">
    <property type="entry name" value="AKR2_Oxidoreductase"/>
</dbReference>
<dbReference type="NCBIfam" id="TIGR01409">
    <property type="entry name" value="TAT_signal_seq"/>
    <property type="match status" value="1"/>
</dbReference>
<name>A0A0F9EZJ4_9ZZZZ</name>
<protein>
    <recommendedName>
        <fullName evidence="1">NADP-dependent oxidoreductase domain-containing protein</fullName>
    </recommendedName>
</protein>
<proteinExistence type="predicted"/>
<dbReference type="PANTHER" id="PTHR43312:SF1">
    <property type="entry name" value="NADP-DEPENDENT OXIDOREDUCTASE DOMAIN-CONTAINING PROTEIN"/>
    <property type="match status" value="1"/>
</dbReference>
<dbReference type="PANTHER" id="PTHR43312">
    <property type="entry name" value="D-THREO-ALDOSE 1-DEHYDROGENASE"/>
    <property type="match status" value="1"/>
</dbReference>
<evidence type="ECO:0000259" key="1">
    <source>
        <dbReference type="Pfam" id="PF00248"/>
    </source>
</evidence>
<dbReference type="AlphaFoldDB" id="A0A0F9EZJ4"/>
<dbReference type="PROSITE" id="PS51318">
    <property type="entry name" value="TAT"/>
    <property type="match status" value="1"/>
</dbReference>
<comment type="caution">
    <text evidence="2">The sequence shown here is derived from an EMBL/GenBank/DDBJ whole genome shotgun (WGS) entry which is preliminary data.</text>
</comment>
<accession>A0A0F9EZJ4</accession>
<dbReference type="Pfam" id="PF00248">
    <property type="entry name" value="Aldo_ket_red"/>
    <property type="match status" value="1"/>
</dbReference>
<evidence type="ECO:0000313" key="2">
    <source>
        <dbReference type="EMBL" id="KKL50415.1"/>
    </source>
</evidence>
<dbReference type="InterPro" id="IPR006311">
    <property type="entry name" value="TAT_signal"/>
</dbReference>
<dbReference type="SUPFAM" id="SSF51430">
    <property type="entry name" value="NAD(P)-linked oxidoreductase"/>
    <property type="match status" value="1"/>
</dbReference>
<dbReference type="EMBL" id="LAZR01032607">
    <property type="protein sequence ID" value="KKL50415.1"/>
    <property type="molecule type" value="Genomic_DNA"/>
</dbReference>
<dbReference type="InterPro" id="IPR036812">
    <property type="entry name" value="NAD(P)_OxRdtase_dom_sf"/>
</dbReference>
<feature type="domain" description="NADP-dependent oxidoreductase" evidence="1">
    <location>
        <begin position="74"/>
        <end position="217"/>
    </location>
</feature>
<dbReference type="Gene3D" id="3.20.20.100">
    <property type="entry name" value="NADP-dependent oxidoreductase domain"/>
    <property type="match status" value="1"/>
</dbReference>
<dbReference type="InterPro" id="IPR023210">
    <property type="entry name" value="NADP_OxRdtase_dom"/>
</dbReference>
<sequence length="229" mass="25893">MLKKEKNLSRRDFFKLTGTAGVGSVFASMGNVSNAFYMSDSEQSGLKKVPTRPFGKTGVNVSVLAFGGTQNLMSKQLLLRQAFKMGVTYWDTAYSYSGGKSERAMGKYFAKYPEDRKKVFLVTKVDSSIPKQMTRYLEKSLERLKTSYVDLFFIHMVSDVKDEVNHETKVWAEQAKAKGKIRFFGFSTHSNMENCLIEGAKLGWIDGIMTSFNYRLMHADAMKRAVDPS</sequence>
<gene>
    <name evidence="2" type="ORF">LCGC14_2305720</name>
</gene>